<dbReference type="PROSITE" id="PS51186">
    <property type="entry name" value="GNAT"/>
    <property type="match status" value="1"/>
</dbReference>
<dbReference type="CDD" id="cd04301">
    <property type="entry name" value="NAT_SF"/>
    <property type="match status" value="1"/>
</dbReference>
<organism evidence="4 5">
    <name type="scientific">Candidatus Chloroploca asiatica</name>
    <dbReference type="NCBI Taxonomy" id="1506545"/>
    <lineage>
        <taxon>Bacteria</taxon>
        <taxon>Bacillati</taxon>
        <taxon>Chloroflexota</taxon>
        <taxon>Chloroflexia</taxon>
        <taxon>Chloroflexales</taxon>
        <taxon>Chloroflexineae</taxon>
        <taxon>Oscillochloridaceae</taxon>
        <taxon>Candidatus Chloroploca</taxon>
    </lineage>
</organism>
<evidence type="ECO:0000313" key="4">
    <source>
        <dbReference type="EMBL" id="PDV97506.1"/>
    </source>
</evidence>
<dbReference type="InterPro" id="IPR016181">
    <property type="entry name" value="Acyl_CoA_acyltransferase"/>
</dbReference>
<dbReference type="InterPro" id="IPR000182">
    <property type="entry name" value="GNAT_dom"/>
</dbReference>
<dbReference type="EMBL" id="LYXE01000134">
    <property type="protein sequence ID" value="PDV97506.1"/>
    <property type="molecule type" value="Genomic_DNA"/>
</dbReference>
<feature type="domain" description="N-acetyltransferase" evidence="3">
    <location>
        <begin position="4"/>
        <end position="183"/>
    </location>
</feature>
<sequence>MHIITLETSDHEARTAAALLLVEGFRDFAPQTWPDLQSAQSEVEEALDPAKICRVAYDEAGQLVGWIGALELYPGHVWELHPLVVRRSHQRQGVGRALVHDLERQVVARGGSTIFLGTDDEAGLTSLAGVDLYPDVSGYIAAIRNVRDHPYAFYQRCGFVIVGLVPDANGFGKPDILMAKRVA</sequence>
<protein>
    <submittedName>
        <fullName evidence="4">Aminoglycoside 6'-acetyltransferase</fullName>
    </submittedName>
</protein>
<dbReference type="Gene3D" id="3.40.630.30">
    <property type="match status" value="1"/>
</dbReference>
<dbReference type="RefSeq" id="WP_097654399.1">
    <property type="nucleotide sequence ID" value="NZ_LYXE01000134.1"/>
</dbReference>
<dbReference type="Proteomes" id="UP000220922">
    <property type="component" value="Unassembled WGS sequence"/>
</dbReference>
<comment type="caution">
    <text evidence="4">The sequence shown here is derived from an EMBL/GenBank/DDBJ whole genome shotgun (WGS) entry which is preliminary data.</text>
</comment>
<evidence type="ECO:0000256" key="1">
    <source>
        <dbReference type="ARBA" id="ARBA00022679"/>
    </source>
</evidence>
<keyword evidence="1 4" id="KW-0808">Transferase</keyword>
<proteinExistence type="predicted"/>
<dbReference type="Pfam" id="PF00583">
    <property type="entry name" value="Acetyltransf_1"/>
    <property type="match status" value="1"/>
</dbReference>
<keyword evidence="2" id="KW-0012">Acyltransferase</keyword>
<gene>
    <name evidence="4" type="ORF">A9Q02_18115</name>
</gene>
<dbReference type="SUPFAM" id="SSF55729">
    <property type="entry name" value="Acyl-CoA N-acyltransferases (Nat)"/>
    <property type="match status" value="1"/>
</dbReference>
<dbReference type="AlphaFoldDB" id="A0A2H3KYU2"/>
<dbReference type="GO" id="GO:0016747">
    <property type="term" value="F:acyltransferase activity, transferring groups other than amino-acyl groups"/>
    <property type="evidence" value="ECO:0007669"/>
    <property type="project" value="InterPro"/>
</dbReference>
<reference evidence="4 5" key="1">
    <citation type="submission" date="2016-05" db="EMBL/GenBank/DDBJ databases">
        <authorList>
            <person name="Lavstsen T."/>
            <person name="Jespersen J.S."/>
        </authorList>
    </citation>
    <scope>NUCLEOTIDE SEQUENCE [LARGE SCALE GENOMIC DNA]</scope>
    <source>
        <strain evidence="4 5">B7-9</strain>
    </source>
</reference>
<keyword evidence="5" id="KW-1185">Reference proteome</keyword>
<evidence type="ECO:0000259" key="3">
    <source>
        <dbReference type="PROSITE" id="PS51186"/>
    </source>
</evidence>
<evidence type="ECO:0000313" key="5">
    <source>
        <dbReference type="Proteomes" id="UP000220922"/>
    </source>
</evidence>
<dbReference type="PANTHER" id="PTHR43877">
    <property type="entry name" value="AMINOALKYLPHOSPHONATE N-ACETYLTRANSFERASE-RELATED-RELATED"/>
    <property type="match status" value="1"/>
</dbReference>
<evidence type="ECO:0000256" key="2">
    <source>
        <dbReference type="ARBA" id="ARBA00023315"/>
    </source>
</evidence>
<dbReference type="OrthoDB" id="7365228at2"/>
<dbReference type="InterPro" id="IPR050832">
    <property type="entry name" value="Bact_Acetyltransf"/>
</dbReference>
<name>A0A2H3KYU2_9CHLR</name>
<accession>A0A2H3KYU2</accession>